<feature type="domain" description="B30.2/SPRY" evidence="9">
    <location>
        <begin position="316"/>
        <end position="504"/>
    </location>
</feature>
<dbReference type="InterPro" id="IPR013083">
    <property type="entry name" value="Znf_RING/FYVE/PHD"/>
</dbReference>
<dbReference type="Pfam" id="PF00622">
    <property type="entry name" value="SPRY"/>
    <property type="match status" value="1"/>
</dbReference>
<dbReference type="GO" id="GO:0008270">
    <property type="term" value="F:zinc ion binding"/>
    <property type="evidence" value="ECO:0007669"/>
    <property type="project" value="UniProtKB-KW"/>
</dbReference>
<dbReference type="Proteomes" id="UP000694620">
    <property type="component" value="Unassembled WGS sequence"/>
</dbReference>
<organism evidence="10 11">
    <name type="scientific">Erpetoichthys calabaricus</name>
    <name type="common">Rope fish</name>
    <name type="synonym">Calamoichthys calabaricus</name>
    <dbReference type="NCBI Taxonomy" id="27687"/>
    <lineage>
        <taxon>Eukaryota</taxon>
        <taxon>Metazoa</taxon>
        <taxon>Chordata</taxon>
        <taxon>Craniata</taxon>
        <taxon>Vertebrata</taxon>
        <taxon>Euteleostomi</taxon>
        <taxon>Actinopterygii</taxon>
        <taxon>Polypteriformes</taxon>
        <taxon>Polypteridae</taxon>
        <taxon>Erpetoichthys</taxon>
    </lineage>
</organism>
<dbReference type="InterPro" id="IPR003879">
    <property type="entry name" value="Butyrophylin_SPRY"/>
</dbReference>
<reference evidence="10" key="2">
    <citation type="submission" date="2025-09" db="UniProtKB">
        <authorList>
            <consortium name="Ensembl"/>
        </authorList>
    </citation>
    <scope>IDENTIFICATION</scope>
</reference>
<dbReference type="CDD" id="cd19769">
    <property type="entry name" value="Bbox2_TRIM16-like"/>
    <property type="match status" value="1"/>
</dbReference>
<evidence type="ECO:0000259" key="9">
    <source>
        <dbReference type="PROSITE" id="PS50188"/>
    </source>
</evidence>
<dbReference type="InterPro" id="IPR001841">
    <property type="entry name" value="Znf_RING"/>
</dbReference>
<dbReference type="Gene3D" id="2.60.120.920">
    <property type="match status" value="1"/>
</dbReference>
<dbReference type="CDD" id="cd16040">
    <property type="entry name" value="SPRY_PRY_SNTX"/>
    <property type="match status" value="1"/>
</dbReference>
<feature type="domain" description="RING-type" evidence="8">
    <location>
        <begin position="15"/>
        <end position="55"/>
    </location>
</feature>
<keyword evidence="4" id="KW-0862">Zinc</keyword>
<evidence type="ECO:0000256" key="4">
    <source>
        <dbReference type="ARBA" id="ARBA00022833"/>
    </source>
</evidence>
<dbReference type="Gene3D" id="3.30.40.10">
    <property type="entry name" value="Zinc/RING finger domain, C3HC4 (zinc finger)"/>
    <property type="match status" value="1"/>
</dbReference>
<dbReference type="PROSITE" id="PS50089">
    <property type="entry name" value="ZF_RING_2"/>
    <property type="match status" value="1"/>
</dbReference>
<dbReference type="SUPFAM" id="SSF49899">
    <property type="entry name" value="Concanavalin A-like lectins/glucanases"/>
    <property type="match status" value="1"/>
</dbReference>
<dbReference type="InterPro" id="IPR013320">
    <property type="entry name" value="ConA-like_dom_sf"/>
</dbReference>
<dbReference type="GeneTree" id="ENSGT01150000286950"/>
<dbReference type="InterPro" id="IPR017907">
    <property type="entry name" value="Znf_RING_CS"/>
</dbReference>
<dbReference type="InterPro" id="IPR043136">
    <property type="entry name" value="B30.2/SPRY_sf"/>
</dbReference>
<name>A0A8C4XHW3_ERPCA</name>
<keyword evidence="7" id="KW-0175">Coiled coil</keyword>
<evidence type="ECO:0000256" key="1">
    <source>
        <dbReference type="ARBA" id="ARBA00022588"/>
    </source>
</evidence>
<dbReference type="PANTHER" id="PTHR25465">
    <property type="entry name" value="B-BOX DOMAIN CONTAINING"/>
    <property type="match status" value="1"/>
</dbReference>
<dbReference type="GO" id="GO:0005737">
    <property type="term" value="C:cytoplasm"/>
    <property type="evidence" value="ECO:0007669"/>
    <property type="project" value="UniProtKB-ARBA"/>
</dbReference>
<evidence type="ECO:0000259" key="8">
    <source>
        <dbReference type="PROSITE" id="PS50089"/>
    </source>
</evidence>
<evidence type="ECO:0000313" key="10">
    <source>
        <dbReference type="Ensembl" id="ENSECRP00000033233.1"/>
    </source>
</evidence>
<evidence type="ECO:0000256" key="5">
    <source>
        <dbReference type="ARBA" id="ARBA00022859"/>
    </source>
</evidence>
<dbReference type="AlphaFoldDB" id="A0A8C4XHW3"/>
<keyword evidence="1" id="KW-0399">Innate immunity</keyword>
<dbReference type="PRINTS" id="PR01407">
    <property type="entry name" value="BUTYPHLNCDUF"/>
</dbReference>
<dbReference type="InterPro" id="IPR051051">
    <property type="entry name" value="E3_ubiq-ligase_TRIM/RNF"/>
</dbReference>
<evidence type="ECO:0000256" key="6">
    <source>
        <dbReference type="PROSITE-ProRule" id="PRU00175"/>
    </source>
</evidence>
<dbReference type="SUPFAM" id="SSF57850">
    <property type="entry name" value="RING/U-box"/>
    <property type="match status" value="1"/>
</dbReference>
<dbReference type="PANTHER" id="PTHR25465:SF14">
    <property type="entry name" value="E3 UBIQUITIN-PROTEIN LIGASE TRIM65"/>
    <property type="match status" value="1"/>
</dbReference>
<keyword evidence="2" id="KW-0479">Metal-binding</keyword>
<dbReference type="InterPro" id="IPR006574">
    <property type="entry name" value="PRY"/>
</dbReference>
<evidence type="ECO:0000256" key="2">
    <source>
        <dbReference type="ARBA" id="ARBA00022723"/>
    </source>
</evidence>
<protein>
    <submittedName>
        <fullName evidence="10">Uncharacterized protein</fullName>
    </submittedName>
</protein>
<keyword evidence="11" id="KW-1185">Reference proteome</keyword>
<dbReference type="Gene3D" id="3.30.160.60">
    <property type="entry name" value="Classic Zinc Finger"/>
    <property type="match status" value="1"/>
</dbReference>
<dbReference type="Pfam" id="PF13765">
    <property type="entry name" value="PRY"/>
    <property type="match status" value="1"/>
</dbReference>
<evidence type="ECO:0000313" key="11">
    <source>
        <dbReference type="Proteomes" id="UP000694620"/>
    </source>
</evidence>
<dbReference type="Gene3D" id="4.10.830.40">
    <property type="match status" value="1"/>
</dbReference>
<dbReference type="SMART" id="SM00449">
    <property type="entry name" value="SPRY"/>
    <property type="match status" value="1"/>
</dbReference>
<feature type="coiled-coil region" evidence="7">
    <location>
        <begin position="240"/>
        <end position="292"/>
    </location>
</feature>
<accession>A0A8C4XHW3</accession>
<dbReference type="SMART" id="SM00589">
    <property type="entry name" value="PRY"/>
    <property type="match status" value="1"/>
</dbReference>
<keyword evidence="5" id="KW-0391">Immunity</keyword>
<reference evidence="10" key="1">
    <citation type="submission" date="2025-08" db="UniProtKB">
        <authorList>
            <consortium name="Ensembl"/>
        </authorList>
    </citation>
    <scope>IDENTIFICATION</scope>
</reference>
<sequence>MAEAHLLISEEEFTCSVCLDTLTDPVSTPCGHSFCLKCLKGFWDHSQVFICPQCRRTYVPRPELQRNTLLNEVIKKLKKNSLDSPPLSQNYVRPGDVQCDACTERKFRAVKSCLTCMASFCQVHLQPHYEGAAWKDHKLTDPSGNLKDKLCAKHQKGLEVFCQTNNLCICTICVATEHIVELKTAREEKGGELGRTLSEIQSRIGVREKKVEETRKVVEQIKVSAKREVKESEKSFIALIRCIEETCKKVTEKINKQKKQEMKKAEDLMLCLEKEIKELKSKEAALKELLQTDDNIHFLQVRATLHRGLGSAQGSSYDGTISSLIFFTLISDFCPLTLDINMANRDLHLSKGNKKVTRERTETRYFKYPDRFDWWAQALCREALTGTRCYWEIQWSGENVEIGVAYKGMSRKGDGVYRFGFNDKSWCLLWSDSQYSVYHNSQQTVLSAPYSPRIGVYLDWPAGCLSFYSVSHTMTLLHRLNTSFTEPLYPGFGLGWNTSVKICI</sequence>
<dbReference type="SMART" id="SM00184">
    <property type="entry name" value="RING"/>
    <property type="match status" value="1"/>
</dbReference>
<dbReference type="GO" id="GO:0045087">
    <property type="term" value="P:innate immune response"/>
    <property type="evidence" value="ECO:0007669"/>
    <property type="project" value="UniProtKB-KW"/>
</dbReference>
<proteinExistence type="predicted"/>
<dbReference type="SUPFAM" id="SSF57845">
    <property type="entry name" value="B-box zinc-binding domain"/>
    <property type="match status" value="1"/>
</dbReference>
<dbReference type="Pfam" id="PF25600">
    <property type="entry name" value="TRIM_CC"/>
    <property type="match status" value="1"/>
</dbReference>
<evidence type="ECO:0000256" key="7">
    <source>
        <dbReference type="SAM" id="Coils"/>
    </source>
</evidence>
<dbReference type="InterPro" id="IPR003877">
    <property type="entry name" value="SPRY_dom"/>
</dbReference>
<keyword evidence="3 6" id="KW-0863">Zinc-finger</keyword>
<dbReference type="Pfam" id="PF15227">
    <property type="entry name" value="zf-C3HC4_4"/>
    <property type="match status" value="1"/>
</dbReference>
<evidence type="ECO:0000256" key="3">
    <source>
        <dbReference type="ARBA" id="ARBA00022771"/>
    </source>
</evidence>
<dbReference type="PROSITE" id="PS50188">
    <property type="entry name" value="B302_SPRY"/>
    <property type="match status" value="1"/>
</dbReference>
<dbReference type="InterPro" id="IPR001870">
    <property type="entry name" value="B30.2/SPRY"/>
</dbReference>
<dbReference type="Ensembl" id="ENSECRT00000033958.1">
    <property type="protein sequence ID" value="ENSECRP00000033233.1"/>
    <property type="gene ID" value="ENSECRG00000022506.1"/>
</dbReference>
<dbReference type="InterPro" id="IPR058030">
    <property type="entry name" value="TRIM8/14/16/25/29/45/65_CC"/>
</dbReference>
<dbReference type="PROSITE" id="PS00518">
    <property type="entry name" value="ZF_RING_1"/>
    <property type="match status" value="1"/>
</dbReference>